<dbReference type="InterPro" id="IPR036215">
    <property type="entry name" value="TM0957-like_sf"/>
</dbReference>
<keyword evidence="1" id="KW-0472">Membrane</keyword>
<evidence type="ECO:0000256" key="1">
    <source>
        <dbReference type="SAM" id="Phobius"/>
    </source>
</evidence>
<accession>A0A4V2YME8</accession>
<keyword evidence="1" id="KW-1133">Transmembrane helix</keyword>
<proteinExistence type="predicted"/>
<dbReference type="RefSeq" id="WP_132611935.1">
    <property type="nucleotide sequence ID" value="NZ_JBITLL010000005.1"/>
</dbReference>
<dbReference type="Proteomes" id="UP000295302">
    <property type="component" value="Unassembled WGS sequence"/>
</dbReference>
<dbReference type="InterPro" id="IPR014582">
    <property type="entry name" value="UCP033535_lipo"/>
</dbReference>
<dbReference type="SUPFAM" id="SSF141318">
    <property type="entry name" value="TM0957-like"/>
    <property type="match status" value="1"/>
</dbReference>
<sequence>MTIAQDQPPGWSAPARRGPITLGRVSLIVLVLVIIAILTSTTYRPDTAPRAGEQAKFDPAKYGAQTYEPKVVPAIQEKAVDIVTLQKAIAADPDAAGQKYGARDGTGPYSFAVSLTGTAGKPESGLLEVKVPELDDDTRVSVQIGPAINGTALRDAVGFVKFGQFTNQVEYADAGTALNNQVKAKVLASLDPDALEGKKVTVVGAMTPLTADVLTVTPISIEAAS</sequence>
<dbReference type="PIRSF" id="PIRSF033535">
    <property type="entry name" value="UCP033535_plp"/>
    <property type="match status" value="1"/>
</dbReference>
<dbReference type="Pfam" id="PF10054">
    <property type="entry name" value="DUF2291"/>
    <property type="match status" value="1"/>
</dbReference>
<dbReference type="AlphaFoldDB" id="A0A4V2YME8"/>
<dbReference type="EMBL" id="SMKQ01000027">
    <property type="protein sequence ID" value="TDD50247.1"/>
    <property type="molecule type" value="Genomic_DNA"/>
</dbReference>
<dbReference type="OrthoDB" id="6631333at2"/>
<gene>
    <name evidence="2" type="ORF">E1286_12595</name>
</gene>
<comment type="caution">
    <text evidence="2">The sequence shown here is derived from an EMBL/GenBank/DDBJ whole genome shotgun (WGS) entry which is preliminary data.</text>
</comment>
<organism evidence="2 3">
    <name type="scientific">Nonomuraea terrae</name>
    <dbReference type="NCBI Taxonomy" id="2530383"/>
    <lineage>
        <taxon>Bacteria</taxon>
        <taxon>Bacillati</taxon>
        <taxon>Actinomycetota</taxon>
        <taxon>Actinomycetes</taxon>
        <taxon>Streptosporangiales</taxon>
        <taxon>Streptosporangiaceae</taxon>
        <taxon>Nonomuraea</taxon>
    </lineage>
</organism>
<name>A0A4V2YME8_9ACTN</name>
<reference evidence="2 3" key="1">
    <citation type="submission" date="2019-03" db="EMBL/GenBank/DDBJ databases">
        <title>Draft genome sequences of novel Actinobacteria.</title>
        <authorList>
            <person name="Sahin N."/>
            <person name="Ay H."/>
            <person name="Saygin H."/>
        </authorList>
    </citation>
    <scope>NUCLEOTIDE SEQUENCE [LARGE SCALE GENOMIC DNA]</scope>
    <source>
        <strain evidence="2 3">CH32</strain>
    </source>
</reference>
<keyword evidence="1" id="KW-0812">Transmembrane</keyword>
<evidence type="ECO:0000313" key="3">
    <source>
        <dbReference type="Proteomes" id="UP000295302"/>
    </source>
</evidence>
<evidence type="ECO:0000313" key="2">
    <source>
        <dbReference type="EMBL" id="TDD50247.1"/>
    </source>
</evidence>
<feature type="transmembrane region" description="Helical" evidence="1">
    <location>
        <begin position="20"/>
        <end position="40"/>
    </location>
</feature>
<protein>
    <submittedName>
        <fullName evidence="2">DUF2291 domain-containing protein</fullName>
    </submittedName>
</protein>
<keyword evidence="3" id="KW-1185">Reference proteome</keyword>